<proteinExistence type="predicted"/>
<accession>A0A317N1F1</accession>
<dbReference type="Proteomes" id="UP000246410">
    <property type="component" value="Unassembled WGS sequence"/>
</dbReference>
<organism evidence="4 5">
    <name type="scientific">Nocardia neocaledoniensis</name>
    <dbReference type="NCBI Taxonomy" id="236511"/>
    <lineage>
        <taxon>Bacteria</taxon>
        <taxon>Bacillati</taxon>
        <taxon>Actinomycetota</taxon>
        <taxon>Actinomycetes</taxon>
        <taxon>Mycobacteriales</taxon>
        <taxon>Nocardiaceae</taxon>
        <taxon>Nocardia</taxon>
    </lineage>
</organism>
<sequence length="209" mass="21054">MKLGYSPVAALLVGAVLAITAGAATAQPETPAPRASTSGIDRSVRYEATLTEFSRVLTTTVAGGTFTTTEDDTAVTLTADSGEVITRIPLAYTISGTEVRVAQTISDNGHHLVLAPQASATEIDEIASDIGELQTISPMSQLTNEINRNIVGVVAGGVLGGLIGTVLGFGFLSIITGPVGLVLGAIAGGYAMGGQPFLDAVTAAVSGRP</sequence>
<keyword evidence="1" id="KW-0472">Membrane</keyword>
<dbReference type="EMBL" id="QGTL01000019">
    <property type="protein sequence ID" value="PWV67770.1"/>
    <property type="molecule type" value="Genomic_DNA"/>
</dbReference>
<gene>
    <name evidence="4" type="ORF">DFR69_11984</name>
</gene>
<feature type="transmembrane region" description="Helical" evidence="1">
    <location>
        <begin position="179"/>
        <end position="198"/>
    </location>
</feature>
<evidence type="ECO:0000256" key="1">
    <source>
        <dbReference type="SAM" id="Phobius"/>
    </source>
</evidence>
<evidence type="ECO:0000313" key="5">
    <source>
        <dbReference type="Proteomes" id="UP000246410"/>
    </source>
</evidence>
<dbReference type="InterPro" id="IPR058333">
    <property type="entry name" value="DUF8020"/>
</dbReference>
<reference evidence="4 5" key="1">
    <citation type="submission" date="2018-05" db="EMBL/GenBank/DDBJ databases">
        <title>Genomic Encyclopedia of Type Strains, Phase IV (KMG-IV): sequencing the most valuable type-strain genomes for metagenomic binning, comparative biology and taxonomic classification.</title>
        <authorList>
            <person name="Goeker M."/>
        </authorList>
    </citation>
    <scope>NUCLEOTIDE SEQUENCE [LARGE SCALE GENOMIC DNA]</scope>
    <source>
        <strain evidence="4 5">DSM 44717</strain>
    </source>
</reference>
<dbReference type="Pfam" id="PF26059">
    <property type="entry name" value="DUF8020"/>
    <property type="match status" value="1"/>
</dbReference>
<evidence type="ECO:0000259" key="3">
    <source>
        <dbReference type="Pfam" id="PF26059"/>
    </source>
</evidence>
<keyword evidence="1" id="KW-0812">Transmembrane</keyword>
<protein>
    <recommendedName>
        <fullName evidence="3">DUF8020 domain-containing protein</fullName>
    </recommendedName>
</protein>
<feature type="signal peptide" evidence="2">
    <location>
        <begin position="1"/>
        <end position="26"/>
    </location>
</feature>
<feature type="domain" description="DUF8020" evidence="3">
    <location>
        <begin position="44"/>
        <end position="118"/>
    </location>
</feature>
<comment type="caution">
    <text evidence="4">The sequence shown here is derived from an EMBL/GenBank/DDBJ whole genome shotgun (WGS) entry which is preliminary data.</text>
</comment>
<evidence type="ECO:0000313" key="4">
    <source>
        <dbReference type="EMBL" id="PWV67770.1"/>
    </source>
</evidence>
<dbReference type="RefSeq" id="WP_110041530.1">
    <property type="nucleotide sequence ID" value="NZ_QGTL01000019.1"/>
</dbReference>
<name>A0A317N1F1_9NOCA</name>
<keyword evidence="1" id="KW-1133">Transmembrane helix</keyword>
<keyword evidence="2" id="KW-0732">Signal</keyword>
<feature type="chain" id="PRO_5016343934" description="DUF8020 domain-containing protein" evidence="2">
    <location>
        <begin position="27"/>
        <end position="209"/>
    </location>
</feature>
<dbReference type="AlphaFoldDB" id="A0A317N1F1"/>
<evidence type="ECO:0000256" key="2">
    <source>
        <dbReference type="SAM" id="SignalP"/>
    </source>
</evidence>
<keyword evidence="5" id="KW-1185">Reference proteome</keyword>
<feature type="transmembrane region" description="Helical" evidence="1">
    <location>
        <begin position="150"/>
        <end position="172"/>
    </location>
</feature>